<comment type="caution">
    <text evidence="2">The sequence shown here is derived from an EMBL/GenBank/DDBJ whole genome shotgun (WGS) entry which is preliminary data.</text>
</comment>
<feature type="compositionally biased region" description="Basic residues" evidence="1">
    <location>
        <begin position="320"/>
        <end position="340"/>
    </location>
</feature>
<feature type="region of interest" description="Disordered" evidence="1">
    <location>
        <begin position="311"/>
        <end position="340"/>
    </location>
</feature>
<protein>
    <submittedName>
        <fullName evidence="2">Uncharacterized protein</fullName>
    </submittedName>
</protein>
<gene>
    <name evidence="2" type="ORF">BDP27DRAFT_930947</name>
</gene>
<evidence type="ECO:0000313" key="3">
    <source>
        <dbReference type="Proteomes" id="UP000772434"/>
    </source>
</evidence>
<dbReference type="EMBL" id="JADNRY010000076">
    <property type="protein sequence ID" value="KAF9067236.1"/>
    <property type="molecule type" value="Genomic_DNA"/>
</dbReference>
<evidence type="ECO:0000256" key="1">
    <source>
        <dbReference type="SAM" id="MobiDB-lite"/>
    </source>
</evidence>
<accession>A0A9P5PKF7</accession>
<dbReference type="AlphaFoldDB" id="A0A9P5PKF7"/>
<proteinExistence type="predicted"/>
<evidence type="ECO:0000313" key="2">
    <source>
        <dbReference type="EMBL" id="KAF9067236.1"/>
    </source>
</evidence>
<sequence length="340" mass="39063">MNKRPDAGQRISAGYEQATSTWMLPLRSRIFHRSYSIFRSTHSQILHPPLSLPTKPLLHQKEPILWVSDYFERDLDDIPNFGISLETLHSLIHSQKFASAHRIRCTLQDQGVQIPNDIVFLDAAFGELNTLSKATYDAFYGWCKLLPAKTNANARAQSNNNRENPFLPLVASLLRSGSPSTHMTCVLSIIKIASSKGYFIKEFKRIMPLLSRMVKPNGGAIELMRELEESYVGWVKTTVDMELNTSRDAEKVKKDEEWVTSQIANARKTLILACCEVNGRWMRIANRLITMSDREGIYLENSVKEFVKGLSERGQGEKKGKVKWRRRRRRRRKVKQGKKE</sequence>
<name>A0A9P5PKF7_9AGAR</name>
<reference evidence="2" key="1">
    <citation type="submission" date="2020-11" db="EMBL/GenBank/DDBJ databases">
        <authorList>
            <consortium name="DOE Joint Genome Institute"/>
            <person name="Ahrendt S."/>
            <person name="Riley R."/>
            <person name="Andreopoulos W."/>
            <person name="Labutti K."/>
            <person name="Pangilinan J."/>
            <person name="Ruiz-Duenas F.J."/>
            <person name="Barrasa J.M."/>
            <person name="Sanchez-Garcia M."/>
            <person name="Camarero S."/>
            <person name="Miyauchi S."/>
            <person name="Serrano A."/>
            <person name="Linde D."/>
            <person name="Babiker R."/>
            <person name="Drula E."/>
            <person name="Ayuso-Fernandez I."/>
            <person name="Pacheco R."/>
            <person name="Padilla G."/>
            <person name="Ferreira P."/>
            <person name="Barriuso J."/>
            <person name="Kellner H."/>
            <person name="Castanera R."/>
            <person name="Alfaro M."/>
            <person name="Ramirez L."/>
            <person name="Pisabarro A.G."/>
            <person name="Kuo A."/>
            <person name="Tritt A."/>
            <person name="Lipzen A."/>
            <person name="He G."/>
            <person name="Yan M."/>
            <person name="Ng V."/>
            <person name="Cullen D."/>
            <person name="Martin F."/>
            <person name="Rosso M.-N."/>
            <person name="Henrissat B."/>
            <person name="Hibbett D."/>
            <person name="Martinez A.T."/>
            <person name="Grigoriev I.V."/>
        </authorList>
    </citation>
    <scope>NUCLEOTIDE SEQUENCE</scope>
    <source>
        <strain evidence="2">AH 40177</strain>
    </source>
</reference>
<dbReference type="Proteomes" id="UP000772434">
    <property type="component" value="Unassembled WGS sequence"/>
</dbReference>
<organism evidence="2 3">
    <name type="scientific">Rhodocollybia butyracea</name>
    <dbReference type="NCBI Taxonomy" id="206335"/>
    <lineage>
        <taxon>Eukaryota</taxon>
        <taxon>Fungi</taxon>
        <taxon>Dikarya</taxon>
        <taxon>Basidiomycota</taxon>
        <taxon>Agaricomycotina</taxon>
        <taxon>Agaricomycetes</taxon>
        <taxon>Agaricomycetidae</taxon>
        <taxon>Agaricales</taxon>
        <taxon>Marasmiineae</taxon>
        <taxon>Omphalotaceae</taxon>
        <taxon>Rhodocollybia</taxon>
    </lineage>
</organism>
<dbReference type="OrthoDB" id="185373at2759"/>
<keyword evidence="3" id="KW-1185">Reference proteome</keyword>